<dbReference type="KEGG" id="gba:J421_6302"/>
<geneLocation type="plasmid" evidence="2 3">
    <name>2</name>
</geneLocation>
<dbReference type="SMART" id="SM01008">
    <property type="entry name" value="Ald_Xan_dh_C"/>
    <property type="match status" value="1"/>
</dbReference>
<evidence type="ECO:0000313" key="3">
    <source>
        <dbReference type="Proteomes" id="UP000019151"/>
    </source>
</evidence>
<evidence type="ECO:0000313" key="2">
    <source>
        <dbReference type="EMBL" id="AHG93837.1"/>
    </source>
</evidence>
<dbReference type="Pfam" id="PF02738">
    <property type="entry name" value="MoCoBD_1"/>
    <property type="match status" value="1"/>
</dbReference>
<dbReference type="HOGENOM" id="CLU_013917_0_1_0"/>
<reference evidence="2 3" key="1">
    <citation type="journal article" date="2014" name="Genome Announc.">
        <title>Genome Sequence and Methylome of Soil Bacterium Gemmatirosa kalamazoonensis KBS708T, a Member of the Rarely Cultivated Gemmatimonadetes Phylum.</title>
        <authorList>
            <person name="Debruyn J.M."/>
            <person name="Radosevich M."/>
            <person name="Wommack K.E."/>
            <person name="Polson S.W."/>
            <person name="Hauser L.J."/>
            <person name="Fawaz M.N."/>
            <person name="Korlach J."/>
            <person name="Tsai Y.C."/>
        </authorList>
    </citation>
    <scope>NUCLEOTIDE SEQUENCE [LARGE SCALE GENOMIC DNA]</scope>
    <source>
        <strain evidence="2 3">KBS708</strain>
        <plasmid evidence="3">Plasmid 2</plasmid>
    </source>
</reference>
<dbReference type="PANTHER" id="PTHR47495">
    <property type="entry name" value="ALDEHYDE DEHYDROGENASE"/>
    <property type="match status" value="1"/>
</dbReference>
<organism evidence="2 3">
    <name type="scientific">Gemmatirosa kalamazoonensis</name>
    <dbReference type="NCBI Taxonomy" id="861299"/>
    <lineage>
        <taxon>Bacteria</taxon>
        <taxon>Pseudomonadati</taxon>
        <taxon>Gemmatimonadota</taxon>
        <taxon>Gemmatimonadia</taxon>
        <taxon>Gemmatimonadales</taxon>
        <taxon>Gemmatimonadaceae</taxon>
        <taxon>Gemmatirosa</taxon>
    </lineage>
</organism>
<evidence type="ECO:0000259" key="1">
    <source>
        <dbReference type="SMART" id="SM01008"/>
    </source>
</evidence>
<accession>W0RTQ3</accession>
<dbReference type="Gene3D" id="3.90.1170.50">
    <property type="entry name" value="Aldehyde oxidase/xanthine dehydrogenase, a/b hammerhead"/>
    <property type="match status" value="1"/>
</dbReference>
<keyword evidence="2" id="KW-0614">Plasmid</keyword>
<dbReference type="EMBL" id="CP007130">
    <property type="protein sequence ID" value="AHG93837.1"/>
    <property type="molecule type" value="Genomic_DNA"/>
</dbReference>
<dbReference type="InParanoid" id="W0RTQ3"/>
<dbReference type="InterPro" id="IPR052516">
    <property type="entry name" value="N-heterocyclic_Hydroxylase"/>
</dbReference>
<dbReference type="eggNOG" id="COG1529">
    <property type="taxonomic scope" value="Bacteria"/>
</dbReference>
<dbReference type="PROSITE" id="PS51318">
    <property type="entry name" value="TAT"/>
    <property type="match status" value="1"/>
</dbReference>
<dbReference type="Gene3D" id="3.30.365.10">
    <property type="entry name" value="Aldehyde oxidase/xanthine dehydrogenase, molybdopterin binding domain"/>
    <property type="match status" value="4"/>
</dbReference>
<dbReference type="InterPro" id="IPR046867">
    <property type="entry name" value="AldOxase/xan_DH_MoCoBD2"/>
</dbReference>
<dbReference type="Proteomes" id="UP000019151">
    <property type="component" value="Plasmid 2"/>
</dbReference>
<proteinExistence type="predicted"/>
<dbReference type="SUPFAM" id="SSF56003">
    <property type="entry name" value="Molybdenum cofactor-binding domain"/>
    <property type="match status" value="2"/>
</dbReference>
<dbReference type="InterPro" id="IPR012368">
    <property type="entry name" value="OxRdtase_Mopterin-bd_su_IorB"/>
</dbReference>
<dbReference type="InterPro" id="IPR006311">
    <property type="entry name" value="TAT_signal"/>
</dbReference>
<dbReference type="Pfam" id="PF20256">
    <property type="entry name" value="MoCoBD_2"/>
    <property type="match status" value="2"/>
</dbReference>
<keyword evidence="3" id="KW-1185">Reference proteome</keyword>
<dbReference type="PIRSF" id="PIRSF036389">
    <property type="entry name" value="IOR_B"/>
    <property type="match status" value="1"/>
</dbReference>
<feature type="domain" description="Aldehyde oxidase/xanthine dehydrogenase a/b hammerhead" evidence="1">
    <location>
        <begin position="200"/>
        <end position="293"/>
    </location>
</feature>
<dbReference type="RefSeq" id="WP_025415127.1">
    <property type="nucleotide sequence ID" value="NZ_CP007130.1"/>
</dbReference>
<sequence>MSVPDADARSAITRRDFVTIGTTVLGGLLVGVRAAPDALAPNAFVRLEPDGAVVIVVARPEMGQGVRTTLAMLVAEELDAPWERVRVEQGDLDPSRYGEQYTGGSAVVRTSWEPLRRAGAAARALLVGAAAARWGVPVAECTTEPGEVVHAATGRRAAYATLLDDARRGTPPAEPPLKEPGAYRIIGRPTRGVDVPDIVTGRARYGVDVRVPGMLFASVERSPVFGGRLAAVDDRAARASRGVVAVVRIDADAMPAFAPNSPKPPNGVAVVADGTWHATEGRRALRLTWDARGGEVESTRRMRDEAVAASGRAPRLVRRNDGDVDRALAGAARTLDAVYEVPLLAHAPMEPMSCTAHVRVDSCEIWAPTQNPEDVRDVAARVTGLEPWRITVHVVRMGGAFGRRFYSDFAAEAVAVSKQVGRPVQVVWTREDDVRHDFYRPAGYYHMRAGLDASGALVAWTQHLVNASRGHYLNWPPGDGQRELDPGELEPFDAPAGLVPNVRLGYTPLASRIPRGQWRAVEPSSTVFVSQSFLAEAAQAAGQDPLPYQLALLGAPRTLPFYGGTYDTGRLAAVLRVAAERGRLGERVPPNEGRGIAGSYSNGIYVAHVAHVAVLPDGAVRVKRVATAVDAGRVVNPLGARAQVEGAIVYGLSAALKQEITVESGRVVQRNFDDYPALRIHEAPAMDVTFVPGGPAPRGLGEGALPSIAPAVTNAIFAATGVRVRRLPVGRVTRRA</sequence>
<name>W0RTQ3_9BACT</name>
<dbReference type="GO" id="GO:0016491">
    <property type="term" value="F:oxidoreductase activity"/>
    <property type="evidence" value="ECO:0007669"/>
    <property type="project" value="InterPro"/>
</dbReference>
<dbReference type="OrthoDB" id="6073217at2"/>
<dbReference type="PATRIC" id="fig|861299.3.peg.6372"/>
<dbReference type="PANTHER" id="PTHR47495:SF2">
    <property type="entry name" value="ALDEHYDE DEHYDROGENASE"/>
    <property type="match status" value="1"/>
</dbReference>
<dbReference type="InterPro" id="IPR037165">
    <property type="entry name" value="AldOxase/xan_DH_Mopterin-bd_sf"/>
</dbReference>
<protein>
    <submittedName>
        <fullName evidence="2">Aldehyde oxidase and xanthine dehydrogenase molybdopterin binding protein</fullName>
    </submittedName>
</protein>
<gene>
    <name evidence="2" type="ORF">J421_6302</name>
</gene>
<dbReference type="InterPro" id="IPR000674">
    <property type="entry name" value="Ald_Oxase/Xan_DH_a/b"/>
</dbReference>
<dbReference type="AlphaFoldDB" id="W0RTQ3"/>
<dbReference type="InterPro" id="IPR008274">
    <property type="entry name" value="AldOxase/xan_DH_MoCoBD1"/>
</dbReference>